<organism evidence="2 3">
    <name type="scientific">Falsiporphyromonas endometrii</name>
    <dbReference type="NCBI Taxonomy" id="1387297"/>
    <lineage>
        <taxon>Bacteria</taxon>
        <taxon>Pseudomonadati</taxon>
        <taxon>Bacteroidota</taxon>
        <taxon>Bacteroidia</taxon>
        <taxon>Bacteroidales</taxon>
        <taxon>Porphyromonadaceae</taxon>
        <taxon>Falsiporphyromonas</taxon>
    </lineage>
</organism>
<feature type="transmembrane region" description="Helical" evidence="1">
    <location>
        <begin position="23"/>
        <end position="43"/>
    </location>
</feature>
<protein>
    <submittedName>
        <fullName evidence="2">Uncharacterized protein</fullName>
    </submittedName>
</protein>
<reference evidence="3" key="1">
    <citation type="journal article" date="2019" name="Int. J. Syst. Evol. Microbiol.">
        <title>The Global Catalogue of Microorganisms (GCM) 10K type strain sequencing project: providing services to taxonomists for standard genome sequencing and annotation.</title>
        <authorList>
            <consortium name="The Broad Institute Genomics Platform"/>
            <consortium name="The Broad Institute Genome Sequencing Center for Infectious Disease"/>
            <person name="Wu L."/>
            <person name="Ma J."/>
        </authorList>
    </citation>
    <scope>NUCLEOTIDE SEQUENCE [LARGE SCALE GENOMIC DNA]</scope>
    <source>
        <strain evidence="3">CGMCC 4.7357</strain>
    </source>
</reference>
<name>A0ABV9K850_9PORP</name>
<gene>
    <name evidence="2" type="ORF">ACFO3G_07160</name>
</gene>
<keyword evidence="1" id="KW-0472">Membrane</keyword>
<dbReference type="Proteomes" id="UP001596020">
    <property type="component" value="Unassembled WGS sequence"/>
</dbReference>
<proteinExistence type="predicted"/>
<keyword evidence="3" id="KW-1185">Reference proteome</keyword>
<evidence type="ECO:0000313" key="2">
    <source>
        <dbReference type="EMBL" id="MFC4666372.1"/>
    </source>
</evidence>
<evidence type="ECO:0000313" key="3">
    <source>
        <dbReference type="Proteomes" id="UP001596020"/>
    </source>
</evidence>
<keyword evidence="1" id="KW-1133">Transmembrane helix</keyword>
<evidence type="ECO:0000256" key="1">
    <source>
        <dbReference type="SAM" id="Phobius"/>
    </source>
</evidence>
<feature type="transmembrane region" description="Helical" evidence="1">
    <location>
        <begin position="64"/>
        <end position="82"/>
    </location>
</feature>
<accession>A0ABV9K850</accession>
<dbReference type="EMBL" id="JBHSGO010000195">
    <property type="protein sequence ID" value="MFC4666372.1"/>
    <property type="molecule type" value="Genomic_DNA"/>
</dbReference>
<comment type="caution">
    <text evidence="2">The sequence shown here is derived from an EMBL/GenBank/DDBJ whole genome shotgun (WGS) entry which is preliminary data.</text>
</comment>
<sequence length="84" mass="9857">MTRGLIMMLRGNFISGFLLNPNALIPFVLLFVYPLIIIIGIILRKDLLFEMLTYFLKICKRRSFIIPFFAIELLIWIHNMVIGL</sequence>
<keyword evidence="1" id="KW-0812">Transmembrane</keyword>